<accession>A0ACC3NY98</accession>
<keyword evidence="2" id="KW-1185">Reference proteome</keyword>
<proteinExistence type="predicted"/>
<sequence length="467" mass="50471">MSSPHDSSEERSPKRQRRSYSPTSPPTETQTKPGIVQQPQTPPPSVRMSPSWTSQPQPQQGSRNDGVPTPPSTAGFQSQVMVWGASSEGGGVDSEMQTPNGGSVKRSEDGNGDAEMRDTPRGGDEEGDGEGDVSMAGEDAEHRRSDHERQEGEGVGSIPPLPNAGPNTLYKLSTQPIPPPAPTITQNLLPLYNLTGLQTSVARRDPVTGEKINILRKTYAGKVKALGLDGRNKATVIKRDLQELLNPVFDIELEDGRTVFQFERGQPLLGQVEAEAEMLGLLDQALDLKSGRLPRGEHENWRSSLGLDEQAPVPAVAPVVKPAPATKTFLSKTAPGAGMRNSAPASPRGVFGAVRPERAGKKRRYDESSYEGYDEDGYSTGGLDDAGRRGSGSGKRQKRKGGNERMELPGCCVYVKALWVNGLAGKTFAKRETAVPFLAEASAIVHHQQKQAEEEISNFFPKPRRIR</sequence>
<reference evidence="1" key="1">
    <citation type="submission" date="2023-07" db="EMBL/GenBank/DDBJ databases">
        <title>Black Yeasts Isolated from many extreme environments.</title>
        <authorList>
            <person name="Coleine C."/>
            <person name="Stajich J.E."/>
            <person name="Selbmann L."/>
        </authorList>
    </citation>
    <scope>NUCLEOTIDE SEQUENCE</scope>
    <source>
        <strain evidence="1">CCFEE 5714</strain>
    </source>
</reference>
<dbReference type="EMBL" id="JAUTXU010000003">
    <property type="protein sequence ID" value="KAK3725176.1"/>
    <property type="molecule type" value="Genomic_DNA"/>
</dbReference>
<dbReference type="Proteomes" id="UP001281147">
    <property type="component" value="Unassembled WGS sequence"/>
</dbReference>
<name>A0ACC3NY98_9PEZI</name>
<comment type="caution">
    <text evidence="1">The sequence shown here is derived from an EMBL/GenBank/DDBJ whole genome shotgun (WGS) entry which is preliminary data.</text>
</comment>
<organism evidence="1 2">
    <name type="scientific">Vermiconidia calcicola</name>
    <dbReference type="NCBI Taxonomy" id="1690605"/>
    <lineage>
        <taxon>Eukaryota</taxon>
        <taxon>Fungi</taxon>
        <taxon>Dikarya</taxon>
        <taxon>Ascomycota</taxon>
        <taxon>Pezizomycotina</taxon>
        <taxon>Dothideomycetes</taxon>
        <taxon>Dothideomycetidae</taxon>
        <taxon>Mycosphaerellales</taxon>
        <taxon>Extremaceae</taxon>
        <taxon>Vermiconidia</taxon>
    </lineage>
</organism>
<protein>
    <submittedName>
        <fullName evidence="1">Uncharacterized protein</fullName>
    </submittedName>
</protein>
<evidence type="ECO:0000313" key="2">
    <source>
        <dbReference type="Proteomes" id="UP001281147"/>
    </source>
</evidence>
<evidence type="ECO:0000313" key="1">
    <source>
        <dbReference type="EMBL" id="KAK3725176.1"/>
    </source>
</evidence>
<gene>
    <name evidence="1" type="ORF">LTR37_000687</name>
</gene>